<evidence type="ECO:0000313" key="4">
    <source>
        <dbReference type="Proteomes" id="UP000290809"/>
    </source>
</evidence>
<keyword evidence="4" id="KW-1185">Reference proteome</keyword>
<name>A0A430PXU9_SCHBO</name>
<keyword evidence="2" id="KW-0732">Signal</keyword>
<feature type="chain" id="PRO_5019044368" description="Vesicular, overexpressed in cancer, prosurvival protein 1" evidence="2">
    <location>
        <begin position="32"/>
        <end position="244"/>
    </location>
</feature>
<evidence type="ECO:0008006" key="5">
    <source>
        <dbReference type="Google" id="ProtNLM"/>
    </source>
</evidence>
<feature type="signal peptide" evidence="2">
    <location>
        <begin position="1"/>
        <end position="31"/>
    </location>
</feature>
<dbReference type="EMBL" id="QMKO01004313">
    <property type="protein sequence ID" value="RTG80267.1"/>
    <property type="molecule type" value="Genomic_DNA"/>
</dbReference>
<feature type="region of interest" description="Disordered" evidence="1">
    <location>
        <begin position="174"/>
        <end position="207"/>
    </location>
</feature>
<proteinExistence type="predicted"/>
<gene>
    <name evidence="3" type="ORF">DC041_0001009</name>
</gene>
<sequence length="244" mass="26785">MFFRATGATLGVLAILLVLFLLLLCLPWHKCDRYCSCCRCWLFSSNENIHRQSDDAFRAARMPGEYLNSNGQSALRLTIHSQPDLVAHNRSSQALASPLSTPPPTYSYAKFDFIPPSALPKLPNYEECLNTGPPANDEAPPPPTPLSFYSVNSNGQSALRLTIHSQPDLVAHNRSSQALASPLSTPPPTYSSTCLQRPSTTSRTGEDTSRIVELISYNIKAIIGGPLINCYLNIFSHYGFVLAK</sequence>
<reference evidence="3 4" key="1">
    <citation type="journal article" date="2019" name="PLoS Pathog.">
        <title>Genome sequence of the bovine parasite Schistosoma bovis Tanzania.</title>
        <authorList>
            <person name="Oey H."/>
            <person name="Zakrzewski M."/>
            <person name="Gobert G."/>
            <person name="Gravermann K."/>
            <person name="Stoye J."/>
            <person name="Jones M."/>
            <person name="Mcmanus D."/>
            <person name="Krause L."/>
        </authorList>
    </citation>
    <scope>NUCLEOTIDE SEQUENCE [LARGE SCALE GENOMIC DNA]</scope>
    <source>
        <strain evidence="3 4">TAN1997</strain>
    </source>
</reference>
<protein>
    <recommendedName>
        <fullName evidence="5">Vesicular, overexpressed in cancer, prosurvival protein 1</fullName>
    </recommendedName>
</protein>
<comment type="caution">
    <text evidence="3">The sequence shown here is derived from an EMBL/GenBank/DDBJ whole genome shotgun (WGS) entry which is preliminary data.</text>
</comment>
<dbReference type="Proteomes" id="UP000290809">
    <property type="component" value="Unassembled WGS sequence"/>
</dbReference>
<dbReference type="AlphaFoldDB" id="A0A430PXU9"/>
<evidence type="ECO:0000313" key="3">
    <source>
        <dbReference type="EMBL" id="RTG80267.1"/>
    </source>
</evidence>
<evidence type="ECO:0000256" key="2">
    <source>
        <dbReference type="SAM" id="SignalP"/>
    </source>
</evidence>
<evidence type="ECO:0000256" key="1">
    <source>
        <dbReference type="SAM" id="MobiDB-lite"/>
    </source>
</evidence>
<feature type="region of interest" description="Disordered" evidence="1">
    <location>
        <begin position="125"/>
        <end position="150"/>
    </location>
</feature>
<organism evidence="3 4">
    <name type="scientific">Schistosoma bovis</name>
    <name type="common">Blood fluke</name>
    <dbReference type="NCBI Taxonomy" id="6184"/>
    <lineage>
        <taxon>Eukaryota</taxon>
        <taxon>Metazoa</taxon>
        <taxon>Spiralia</taxon>
        <taxon>Lophotrochozoa</taxon>
        <taxon>Platyhelminthes</taxon>
        <taxon>Trematoda</taxon>
        <taxon>Digenea</taxon>
        <taxon>Strigeidida</taxon>
        <taxon>Schistosomatoidea</taxon>
        <taxon>Schistosomatidae</taxon>
        <taxon>Schistosoma</taxon>
    </lineage>
</organism>
<feature type="compositionally biased region" description="Polar residues" evidence="1">
    <location>
        <begin position="194"/>
        <end position="203"/>
    </location>
</feature>
<accession>A0A430PXU9</accession>